<evidence type="ECO:0000313" key="2">
    <source>
        <dbReference type="Proteomes" id="UP000441754"/>
    </source>
</evidence>
<name>A0A7K0EEI9_9BACT</name>
<protein>
    <submittedName>
        <fullName evidence="1">Uncharacterized protein</fullName>
    </submittedName>
</protein>
<dbReference type="RefSeq" id="WP_154172290.1">
    <property type="nucleotide sequence ID" value="NZ_WJXZ01000001.1"/>
</dbReference>
<organism evidence="1 2">
    <name type="scientific">Larkinella terrae</name>
    <dbReference type="NCBI Taxonomy" id="2025311"/>
    <lineage>
        <taxon>Bacteria</taxon>
        <taxon>Pseudomonadati</taxon>
        <taxon>Bacteroidota</taxon>
        <taxon>Cytophagia</taxon>
        <taxon>Cytophagales</taxon>
        <taxon>Spirosomataceae</taxon>
        <taxon>Larkinella</taxon>
    </lineage>
</organism>
<dbReference type="Proteomes" id="UP000441754">
    <property type="component" value="Unassembled WGS sequence"/>
</dbReference>
<dbReference type="OrthoDB" id="964961at2"/>
<dbReference type="EMBL" id="WJXZ01000001">
    <property type="protein sequence ID" value="MRS59878.1"/>
    <property type="molecule type" value="Genomic_DNA"/>
</dbReference>
<sequence length="87" mass="10028">MLLIFSVIYSDSLDIRPLVFYSERIEIGFDVLNSHVKCGIVLLSAVLRDINGTETRLPIEAIDGQPVKEYIERLQIEWEKILKADHK</sequence>
<comment type="caution">
    <text evidence="1">The sequence shown here is derived from an EMBL/GenBank/DDBJ whole genome shotgun (WGS) entry which is preliminary data.</text>
</comment>
<evidence type="ECO:0000313" key="1">
    <source>
        <dbReference type="EMBL" id="MRS59878.1"/>
    </source>
</evidence>
<proteinExistence type="predicted"/>
<gene>
    <name evidence="1" type="ORF">GJJ30_01130</name>
</gene>
<accession>A0A7K0EEI9</accession>
<dbReference type="AlphaFoldDB" id="A0A7K0EEI9"/>
<keyword evidence="2" id="KW-1185">Reference proteome</keyword>
<reference evidence="1 2" key="1">
    <citation type="journal article" date="2018" name="Antonie Van Leeuwenhoek">
        <title>Larkinella terrae sp. nov., isolated from soil on Jeju Island, South Korea.</title>
        <authorList>
            <person name="Ten L.N."/>
            <person name="Jeon J."/>
            <person name="Park S.J."/>
            <person name="Park S."/>
            <person name="Lee S.Y."/>
            <person name="Kim M.K."/>
            <person name="Jung H.Y."/>
        </authorList>
    </citation>
    <scope>NUCLEOTIDE SEQUENCE [LARGE SCALE GENOMIC DNA]</scope>
    <source>
        <strain evidence="1 2">KCTC 52001</strain>
    </source>
</reference>